<dbReference type="Gene3D" id="3.40.50.150">
    <property type="entry name" value="Vaccinia Virus protein VP39"/>
    <property type="match status" value="1"/>
</dbReference>
<keyword evidence="3" id="KW-1185">Reference proteome</keyword>
<feature type="region of interest" description="Disordered" evidence="1">
    <location>
        <begin position="349"/>
        <end position="372"/>
    </location>
</feature>
<proteinExistence type="predicted"/>
<feature type="region of interest" description="Disordered" evidence="1">
    <location>
        <begin position="502"/>
        <end position="546"/>
    </location>
</feature>
<dbReference type="InterPro" id="IPR043502">
    <property type="entry name" value="DNA/RNA_pol_sf"/>
</dbReference>
<sequence length="1520" mass="167829">MAGPSVCSFCNRWWSTSGAPICGLCRIARAVAALPLDNRVNNTNYDLATSILERALGEVNSWLAVPLAEAQGTVENIPSPPGSGAVEGDLHSGEDSPRSRDLGKDKRSDRQQERIRRPAASRALAKSKPKVKVAPRQSGRKLKKKPGPTRQSGRKLKKPDPGTHWVAVENFEIKIGDQLHLRGTYKGKPAECIGQVQALVQDTEGSWMRLSLTGSPNPEIQEWKQAPTGEFYANRKPLVKPLSTEVEGLFCVQDVREVDPTLEWKSNLVDLIRHGAGLQGLEALAQDLGYGSGGIGPMAPPVPEARAPVEEQTKKLKGAARVRAMLKQSHWSWRNSSLDPLFKRPKISLKRKREASSGSSMSKLSLSEAESDQEDLFPEEAQAKHIARKCPGLLARHAMRAAHNRLCMGVGEDARNREARPVFVKYFRQVFSPSCNSPPMRREYLTLATCVDCIVEGSVLKMVDYAVQRMKALEQIAQGASPHLANRLELIPAEVSALASTEEARSAAQEQRREDKARSSWAPRGKGKWDQPWGKGAWEESNPKGQGVNGSLIAAASSRVPIEDYWKSRSVNGYGEEIHSASYFAWANVKHSLPSKDVAGILDGAEVSTGGVKDFLMHPEKYLKPEATRTWMKCPRVMVKEDQWEEVCAGLVERGVCDVIPVSEVLHVDGKPILGGLFGVPKMEEADGVPVLRLIMDLRPINQCFESIAGDLGTLPMLSQLFPLEVFTEENVLLSSEDIKAMFYIVGLPEVWRPLLAFGREVPSSLAIPGAGPCVLCSRVLPMGFINSVAVAQALHREIVNCAVDRFGINRDAEIRRDQPLPSSATAYRVYLDNFDVLAKTNREASLLLEGQLGPLASELRQVYEELKVPINEKKSVKSGLRGEMQGALVDGVQGLVYIFSYRRCLMSCLNEVWRFIASFEGHLHQWKEIPQAVKQELFCSMSLTPLAMMNLRAPYDAMATASDASESGGGLSYTSGLTPFGAAASLKPVRGVTHRTPDDEQVLVVSVFDGIAACRVALDVVGAQVAGYVSIEPDAAARRVVESAFGSTEFVDGVQDVTDDTVRRWACKFSRAGLILLAGGPPCQGISGLNAQDAHARFHETCNRIRELLAKHFSWAKVHVMLDSVSSMPDEYRARMTKSIGLLPYQVDALGITPCRRARFFWFDWVVKAEVGVAIATPTSTSSWDYGKLDFHLDCPSDAFLSPGWKLAGGKLKDLVVKPATKNRYQSAMRLFFEYLRWNRIPMPADASQVDRVAAQYIEHLWEEGESKYLAQDTLSSLQHFEPQLKRKLLESWRLIRAWQQHEIPTRAPPLTLVTLALLAGWFQHHFPELGLSLLVAFHGLSLPAGREVEGDVEGPRSKISRPEIEDLQALHHIWDQGSLSTLSWVSSICKALVDGTSLSSLQLFGVVLLRPIKLMARTCGQRAAEEPRAALEQLVDEIVEKPEELLPAGLAKLQKWLKFPSQGYVPTKDHLRGEFAKRWRDGIEWEGTEVWKAITDPQTVATLGQVMKRLSGGAKSKL</sequence>
<comment type="caution">
    <text evidence="2">The sequence shown here is derived from an EMBL/GenBank/DDBJ whole genome shotgun (WGS) entry which is preliminary data.</text>
</comment>
<dbReference type="Proteomes" id="UP000604046">
    <property type="component" value="Unassembled WGS sequence"/>
</dbReference>
<protein>
    <submittedName>
        <fullName evidence="2">Uncharacterized protein</fullName>
    </submittedName>
</protein>
<accession>A0A812IB85</accession>
<feature type="compositionally biased region" description="Basic and acidic residues" evidence="1">
    <location>
        <begin position="88"/>
        <end position="116"/>
    </location>
</feature>
<dbReference type="SUPFAM" id="SSF53335">
    <property type="entry name" value="S-adenosyl-L-methionine-dependent methyltransferases"/>
    <property type="match status" value="1"/>
</dbReference>
<reference evidence="2" key="1">
    <citation type="submission" date="2021-02" db="EMBL/GenBank/DDBJ databases">
        <authorList>
            <person name="Dougan E. K."/>
            <person name="Rhodes N."/>
            <person name="Thang M."/>
            <person name="Chan C."/>
        </authorList>
    </citation>
    <scope>NUCLEOTIDE SEQUENCE</scope>
</reference>
<feature type="region of interest" description="Disordered" evidence="1">
    <location>
        <begin position="73"/>
        <end position="163"/>
    </location>
</feature>
<feature type="compositionally biased region" description="Basic and acidic residues" evidence="1">
    <location>
        <begin position="502"/>
        <end position="518"/>
    </location>
</feature>
<feature type="compositionally biased region" description="Low complexity" evidence="1">
    <location>
        <begin position="356"/>
        <end position="368"/>
    </location>
</feature>
<evidence type="ECO:0000313" key="3">
    <source>
        <dbReference type="Proteomes" id="UP000604046"/>
    </source>
</evidence>
<dbReference type="EMBL" id="CAJNDS010000196">
    <property type="protein sequence ID" value="CAE7025790.1"/>
    <property type="molecule type" value="Genomic_DNA"/>
</dbReference>
<gene>
    <name evidence="2" type="ORF">SNAT2548_LOCUS3199</name>
</gene>
<feature type="compositionally biased region" description="Basic residues" evidence="1">
    <location>
        <begin position="125"/>
        <end position="157"/>
    </location>
</feature>
<name>A0A812IB85_9DINO</name>
<dbReference type="SUPFAM" id="SSF56672">
    <property type="entry name" value="DNA/RNA polymerases"/>
    <property type="match status" value="1"/>
</dbReference>
<evidence type="ECO:0000256" key="1">
    <source>
        <dbReference type="SAM" id="MobiDB-lite"/>
    </source>
</evidence>
<dbReference type="OrthoDB" id="444691at2759"/>
<dbReference type="InterPro" id="IPR029063">
    <property type="entry name" value="SAM-dependent_MTases_sf"/>
</dbReference>
<organism evidence="2 3">
    <name type="scientific">Symbiodinium natans</name>
    <dbReference type="NCBI Taxonomy" id="878477"/>
    <lineage>
        <taxon>Eukaryota</taxon>
        <taxon>Sar</taxon>
        <taxon>Alveolata</taxon>
        <taxon>Dinophyceae</taxon>
        <taxon>Suessiales</taxon>
        <taxon>Symbiodiniaceae</taxon>
        <taxon>Symbiodinium</taxon>
    </lineage>
</organism>
<evidence type="ECO:0000313" key="2">
    <source>
        <dbReference type="EMBL" id="CAE7025790.1"/>
    </source>
</evidence>